<feature type="chain" id="PRO_5043620863" evidence="1">
    <location>
        <begin position="24"/>
        <end position="691"/>
    </location>
</feature>
<comment type="caution">
    <text evidence="2">The sequence shown here is derived from an EMBL/GenBank/DDBJ whole genome shotgun (WGS) entry which is preliminary data.</text>
</comment>
<evidence type="ECO:0000256" key="1">
    <source>
        <dbReference type="SAM" id="SignalP"/>
    </source>
</evidence>
<dbReference type="PANTHER" id="PTHR31656">
    <property type="entry name" value="ROOT CAP DOMAIN-CONTAINING PROTEIN"/>
    <property type="match status" value="1"/>
</dbReference>
<dbReference type="Proteomes" id="UP001438707">
    <property type="component" value="Unassembled WGS sequence"/>
</dbReference>
<gene>
    <name evidence="2" type="ORF">WJX74_008916</name>
</gene>
<keyword evidence="1" id="KW-0732">Signal</keyword>
<reference evidence="2 3" key="1">
    <citation type="journal article" date="2024" name="Nat. Commun.">
        <title>Phylogenomics reveals the evolutionary origins of lichenization in chlorophyte algae.</title>
        <authorList>
            <person name="Puginier C."/>
            <person name="Libourel C."/>
            <person name="Otte J."/>
            <person name="Skaloud P."/>
            <person name="Haon M."/>
            <person name="Grisel S."/>
            <person name="Petersen M."/>
            <person name="Berrin J.G."/>
            <person name="Delaux P.M."/>
            <person name="Dal Grande F."/>
            <person name="Keller J."/>
        </authorList>
    </citation>
    <scope>NUCLEOTIDE SEQUENCE [LARGE SCALE GENOMIC DNA]</scope>
    <source>
        <strain evidence="2 3">SAG 2145</strain>
    </source>
</reference>
<sequence length="691" mass="75712">MRLRPRLWCAFSFATLLTEQAAGQVCISPEAVCQDSTAVVVRNAATATCEVTIPFNVLVASLPNIPLPGKILGFIGRSINAEVPLNYTGLLPVNYQAQPVPGCPGVSGDSYSLISDRDHLINARLVKHGQQLGTDGISWVDPPGLAENATWMDTVGLTYRDDTVEIQSLPDGSIKVLANARPVEVQSNVDAAKTLPSNMTVRYMTTHVKDGSLWGIAGEWTVPVVTVTTNRYVIEVAIPTNHRQRLDLTARLTIFPDGTAPAQEGLLGRTIEAMIGTASASQDLLSQKLQGDILQEWSKERDSMKKSPTIEARLRRNYRVTNLWSKDSGRSAHGRNYRDIRFLRNMSLLFAVLVLAVVPAIRAQLCTPLEAICTGFGLPVTCQTPCSFTNNGAAQGEPHFTGFDGSLFDFQGQPESHYSLLTDQEHNVNGQFVKRGQRLSDNGEEWMDLPTLEDKATWLGSVGIIYKGDTVDIQRLDDADHTVQVHVNGQEMNLELEASLPSGMNVTYSNTTVSDGTLWFKPGEWSLPQLNIKTPRYEFVVSSPPNHSRRLDLTSRVIVQPDGTINPAEGVLGRTITAMINGVGFLDTNITDIVEVWDSEEMDHIRHSATLEAMLSSDYTVSNLWADDARKSKFNSGEPSKPIAAWVSGFEHQEGKPAVEASRRRALNEIDPVPVNYVAAGTSFYAGVINK</sequence>
<evidence type="ECO:0000313" key="2">
    <source>
        <dbReference type="EMBL" id="KAK9832402.1"/>
    </source>
</evidence>
<name>A0AAW1REZ5_9CHLO</name>
<feature type="signal peptide" evidence="1">
    <location>
        <begin position="1"/>
        <end position="23"/>
    </location>
</feature>
<accession>A0AAW1REZ5</accession>
<evidence type="ECO:0000313" key="3">
    <source>
        <dbReference type="Proteomes" id="UP001438707"/>
    </source>
</evidence>
<organism evidence="2 3">
    <name type="scientific">Apatococcus lobatus</name>
    <dbReference type="NCBI Taxonomy" id="904363"/>
    <lineage>
        <taxon>Eukaryota</taxon>
        <taxon>Viridiplantae</taxon>
        <taxon>Chlorophyta</taxon>
        <taxon>core chlorophytes</taxon>
        <taxon>Trebouxiophyceae</taxon>
        <taxon>Chlorellales</taxon>
        <taxon>Chlorellaceae</taxon>
        <taxon>Apatococcus</taxon>
    </lineage>
</organism>
<keyword evidence="3" id="KW-1185">Reference proteome</keyword>
<proteinExistence type="predicted"/>
<dbReference type="AlphaFoldDB" id="A0AAW1REZ5"/>
<protein>
    <submittedName>
        <fullName evidence="2">Uncharacterized protein</fullName>
    </submittedName>
</protein>
<dbReference type="EMBL" id="JALJOS010000012">
    <property type="protein sequence ID" value="KAK9832402.1"/>
    <property type="molecule type" value="Genomic_DNA"/>
</dbReference>